<organism evidence="2 3">
    <name type="scientific">Pleurotus eryngii</name>
    <name type="common">Boletus of the steppes</name>
    <dbReference type="NCBI Taxonomy" id="5323"/>
    <lineage>
        <taxon>Eukaryota</taxon>
        <taxon>Fungi</taxon>
        <taxon>Dikarya</taxon>
        <taxon>Basidiomycota</taxon>
        <taxon>Agaricomycotina</taxon>
        <taxon>Agaricomycetes</taxon>
        <taxon>Agaricomycetidae</taxon>
        <taxon>Agaricales</taxon>
        <taxon>Pleurotineae</taxon>
        <taxon>Pleurotaceae</taxon>
        <taxon>Pleurotus</taxon>
    </lineage>
</organism>
<evidence type="ECO:0008006" key="4">
    <source>
        <dbReference type="Google" id="ProtNLM"/>
    </source>
</evidence>
<protein>
    <recommendedName>
        <fullName evidence="4">DDE Tnp4 domain-containing protein</fullName>
    </recommendedName>
</protein>
<keyword evidence="1" id="KW-0472">Membrane</keyword>
<dbReference type="PANTHER" id="PTHR48471">
    <property type="entry name" value="DDE TNP4 DOMAIN-CONTAINING PROTEIN"/>
    <property type="match status" value="1"/>
</dbReference>
<keyword evidence="1" id="KW-0812">Transmembrane</keyword>
<dbReference type="AlphaFoldDB" id="A0A9P6DG84"/>
<evidence type="ECO:0000313" key="2">
    <source>
        <dbReference type="EMBL" id="KAF9494740.1"/>
    </source>
</evidence>
<dbReference type="OrthoDB" id="78198at2759"/>
<dbReference type="EMBL" id="MU154569">
    <property type="protein sequence ID" value="KAF9494740.1"/>
    <property type="molecule type" value="Genomic_DNA"/>
</dbReference>
<dbReference type="PANTHER" id="PTHR48471:SF1">
    <property type="entry name" value="DDE TNP4 DOMAIN-CONTAINING PROTEIN"/>
    <property type="match status" value="1"/>
</dbReference>
<keyword evidence="3" id="KW-1185">Reference proteome</keyword>
<evidence type="ECO:0000256" key="1">
    <source>
        <dbReference type="SAM" id="Phobius"/>
    </source>
</evidence>
<dbReference type="Proteomes" id="UP000807025">
    <property type="component" value="Unassembled WGS sequence"/>
</dbReference>
<reference evidence="2" key="1">
    <citation type="submission" date="2020-11" db="EMBL/GenBank/DDBJ databases">
        <authorList>
            <consortium name="DOE Joint Genome Institute"/>
            <person name="Ahrendt S."/>
            <person name="Riley R."/>
            <person name="Andreopoulos W."/>
            <person name="Labutti K."/>
            <person name="Pangilinan J."/>
            <person name="Ruiz-Duenas F.J."/>
            <person name="Barrasa J.M."/>
            <person name="Sanchez-Garcia M."/>
            <person name="Camarero S."/>
            <person name="Miyauchi S."/>
            <person name="Serrano A."/>
            <person name="Linde D."/>
            <person name="Babiker R."/>
            <person name="Drula E."/>
            <person name="Ayuso-Fernandez I."/>
            <person name="Pacheco R."/>
            <person name="Padilla G."/>
            <person name="Ferreira P."/>
            <person name="Barriuso J."/>
            <person name="Kellner H."/>
            <person name="Castanera R."/>
            <person name="Alfaro M."/>
            <person name="Ramirez L."/>
            <person name="Pisabarro A.G."/>
            <person name="Kuo A."/>
            <person name="Tritt A."/>
            <person name="Lipzen A."/>
            <person name="He G."/>
            <person name="Yan M."/>
            <person name="Ng V."/>
            <person name="Cullen D."/>
            <person name="Martin F."/>
            <person name="Rosso M.-N."/>
            <person name="Henrissat B."/>
            <person name="Hibbett D."/>
            <person name="Martinez A.T."/>
            <person name="Grigoriev I.V."/>
        </authorList>
    </citation>
    <scope>NUCLEOTIDE SEQUENCE</scope>
    <source>
        <strain evidence="2">ATCC 90797</strain>
    </source>
</reference>
<accession>A0A9P6DG84</accession>
<feature type="transmembrane region" description="Helical" evidence="1">
    <location>
        <begin position="129"/>
        <end position="148"/>
    </location>
</feature>
<keyword evidence="1" id="KW-1133">Transmembrane helix</keyword>
<gene>
    <name evidence="2" type="ORF">BDN71DRAFT_1561504</name>
</gene>
<comment type="caution">
    <text evidence="2">The sequence shown here is derived from an EMBL/GenBank/DDBJ whole genome shotgun (WGS) entry which is preliminary data.</text>
</comment>
<name>A0A9P6DG84_PLEER</name>
<sequence length="201" mass="22256">MRNGRGMTLGDRARDRCAGALWLVLHYLGSSMLEISLQQIFALMPSTVSHYIKFAMTILLKTLQAMLEAKICFPKTSEELTKYTNLICTCHPLLRGAFASIDSLSLVMQVLEDPEIKNMTYNSWKSDHCILNIPSIFSLLGMIIAAVLNPPGSWHNSHSATHVYKKLKGIPSGFFLVADSVFPRGTKDIAGKIKTPVKDGD</sequence>
<proteinExistence type="predicted"/>
<evidence type="ECO:0000313" key="3">
    <source>
        <dbReference type="Proteomes" id="UP000807025"/>
    </source>
</evidence>